<feature type="region of interest" description="Disordered" evidence="1">
    <location>
        <begin position="78"/>
        <end position="97"/>
    </location>
</feature>
<keyword evidence="3" id="KW-1185">Reference proteome</keyword>
<evidence type="ECO:0000313" key="3">
    <source>
        <dbReference type="Proteomes" id="UP000008311"/>
    </source>
</evidence>
<dbReference type="Proteomes" id="UP000008311">
    <property type="component" value="Unassembled WGS sequence"/>
</dbReference>
<dbReference type="AlphaFoldDB" id="B9T9R2"/>
<feature type="compositionally biased region" description="Basic and acidic residues" evidence="1">
    <location>
        <begin position="78"/>
        <end position="91"/>
    </location>
</feature>
<dbReference type="EMBL" id="EQ975439">
    <property type="protein sequence ID" value="EEF27398.1"/>
    <property type="molecule type" value="Genomic_DNA"/>
</dbReference>
<reference evidence="3" key="1">
    <citation type="journal article" date="2010" name="Nat. Biotechnol.">
        <title>Draft genome sequence of the oilseed species Ricinus communis.</title>
        <authorList>
            <person name="Chan A.P."/>
            <person name="Crabtree J."/>
            <person name="Zhao Q."/>
            <person name="Lorenzi H."/>
            <person name="Orvis J."/>
            <person name="Puiu D."/>
            <person name="Melake-Berhan A."/>
            <person name="Jones K.M."/>
            <person name="Redman J."/>
            <person name="Chen G."/>
            <person name="Cahoon E.B."/>
            <person name="Gedil M."/>
            <person name="Stanke M."/>
            <person name="Haas B.J."/>
            <person name="Wortman J.R."/>
            <person name="Fraser-Liggett C.M."/>
            <person name="Ravel J."/>
            <person name="Rabinowicz P.D."/>
        </authorList>
    </citation>
    <scope>NUCLEOTIDE SEQUENCE [LARGE SCALE GENOMIC DNA]</scope>
    <source>
        <strain evidence="3">cv. Hale</strain>
    </source>
</reference>
<feature type="non-terminal residue" evidence="2">
    <location>
        <position position="148"/>
    </location>
</feature>
<evidence type="ECO:0000313" key="2">
    <source>
        <dbReference type="EMBL" id="EEF27398.1"/>
    </source>
</evidence>
<gene>
    <name evidence="2" type="ORF">RCOM_0360620</name>
</gene>
<evidence type="ECO:0000256" key="1">
    <source>
        <dbReference type="SAM" id="MobiDB-lite"/>
    </source>
</evidence>
<organism evidence="2 3">
    <name type="scientific">Ricinus communis</name>
    <name type="common">Castor bean</name>
    <dbReference type="NCBI Taxonomy" id="3988"/>
    <lineage>
        <taxon>Eukaryota</taxon>
        <taxon>Viridiplantae</taxon>
        <taxon>Streptophyta</taxon>
        <taxon>Embryophyta</taxon>
        <taxon>Tracheophyta</taxon>
        <taxon>Spermatophyta</taxon>
        <taxon>Magnoliopsida</taxon>
        <taxon>eudicotyledons</taxon>
        <taxon>Gunneridae</taxon>
        <taxon>Pentapetalae</taxon>
        <taxon>rosids</taxon>
        <taxon>fabids</taxon>
        <taxon>Malpighiales</taxon>
        <taxon>Euphorbiaceae</taxon>
        <taxon>Acalyphoideae</taxon>
        <taxon>Acalypheae</taxon>
        <taxon>Ricinus</taxon>
    </lineage>
</organism>
<accession>B9T9R2</accession>
<proteinExistence type="predicted"/>
<dbReference type="InParanoid" id="B9T9R2"/>
<protein>
    <submittedName>
        <fullName evidence="2">Uncharacterized protein</fullName>
    </submittedName>
</protein>
<sequence length="148" mass="16764">MVAKKEAEEFVAVIEAGGQIEKALETVDDACRRYAKMNTEAEGRFTRHVYSDPIAKVKLSKLRRGHLKAWRQRLEEKPALVSRSKEGDQRTRPRAAASVNRDMAILRAALNKVLAPGTPNTEAAWQAALLPIRNADRQRTLYLDRDQR</sequence>
<name>B9T9R2_RICCO</name>